<keyword evidence="15" id="KW-1185">Reference proteome</keyword>
<evidence type="ECO:0000256" key="9">
    <source>
        <dbReference type="PIRSR" id="PIRSR639901-1"/>
    </source>
</evidence>
<dbReference type="GO" id="GO:0009245">
    <property type="term" value="P:lipid A biosynthetic process"/>
    <property type="evidence" value="ECO:0007669"/>
    <property type="project" value="TreeGrafter"/>
</dbReference>
<dbReference type="PANTHER" id="PTHR42755">
    <property type="entry name" value="3-DEOXY-MANNO-OCTULOSONATE CYTIDYLYLTRANSFERASE"/>
    <property type="match status" value="1"/>
</dbReference>
<protein>
    <recommendedName>
        <fullName evidence="4 11">3-deoxy-D-manno-octulosonic acid transferase</fullName>
        <shortName evidence="11">Kdo transferase</shortName>
        <ecNumber evidence="3 11">2.4.99.12</ecNumber>
    </recommendedName>
    <alternativeName>
        <fullName evidence="7 11">Lipid IV(A) 3-deoxy-D-manno-octulosonic acid transferase</fullName>
    </alternativeName>
</protein>
<dbReference type="SUPFAM" id="SSF53756">
    <property type="entry name" value="UDP-Glycosyltransferase/glycogen phosphorylase"/>
    <property type="match status" value="1"/>
</dbReference>
<keyword evidence="11" id="KW-1003">Cell membrane</keyword>
<dbReference type="Pfam" id="PF00534">
    <property type="entry name" value="Glycos_transf_1"/>
    <property type="match status" value="1"/>
</dbReference>
<dbReference type="RefSeq" id="WP_147074195.1">
    <property type="nucleotide sequence ID" value="NZ_AP021884.1"/>
</dbReference>
<comment type="caution">
    <text evidence="14">The sequence shown here is derived from an EMBL/GenBank/DDBJ whole genome shotgun (WGS) entry which is preliminary data.</text>
</comment>
<keyword evidence="5" id="KW-0997">Cell inner membrane</keyword>
<dbReference type="NCBIfam" id="NF004388">
    <property type="entry name" value="PRK05749.1-4"/>
    <property type="match status" value="1"/>
</dbReference>
<evidence type="ECO:0000256" key="6">
    <source>
        <dbReference type="ARBA" id="ARBA00022679"/>
    </source>
</evidence>
<feature type="site" description="Transition state stabilizer" evidence="10">
    <location>
        <position position="210"/>
    </location>
</feature>
<dbReference type="InterPro" id="IPR039901">
    <property type="entry name" value="Kdotransferase"/>
</dbReference>
<evidence type="ECO:0000256" key="8">
    <source>
        <dbReference type="ARBA" id="ARBA00049183"/>
    </source>
</evidence>
<evidence type="ECO:0000256" key="1">
    <source>
        <dbReference type="ARBA" id="ARBA00004196"/>
    </source>
</evidence>
<dbReference type="OrthoDB" id="9789797at2"/>
<organism evidence="14 15">
    <name type="scientific">Sulfuriferula plumbiphila</name>
    <dbReference type="NCBI Taxonomy" id="171865"/>
    <lineage>
        <taxon>Bacteria</taxon>
        <taxon>Pseudomonadati</taxon>
        <taxon>Pseudomonadota</taxon>
        <taxon>Betaproteobacteria</taxon>
        <taxon>Nitrosomonadales</taxon>
        <taxon>Sulfuricellaceae</taxon>
        <taxon>Sulfuriferula</taxon>
    </lineage>
</organism>
<accession>A0A512LA10</accession>
<gene>
    <name evidence="14" type="primary">waaA</name>
    <name evidence="14" type="ORF">TPL01_24580</name>
</gene>
<evidence type="ECO:0000256" key="4">
    <source>
        <dbReference type="ARBA" id="ARBA00019077"/>
    </source>
</evidence>
<comment type="similarity">
    <text evidence="11">Belongs to the glycosyltransferase group 1 family.</text>
</comment>
<keyword evidence="11" id="KW-0812">Transmembrane</keyword>
<evidence type="ECO:0000256" key="3">
    <source>
        <dbReference type="ARBA" id="ARBA00012621"/>
    </source>
</evidence>
<comment type="function">
    <text evidence="11">Involved in lipopolysaccharide (LPS) biosynthesis. Catalyzes the transfer of 3-deoxy-D-manno-octulosonate (Kdo) residue(s) from CMP-Kdo to lipid IV(A), the tetraacyldisaccharide-1,4'-bisphosphate precursor of lipid A.</text>
</comment>
<comment type="subcellular location">
    <subcellularLocation>
        <location evidence="1">Cell envelope</location>
    </subcellularLocation>
    <subcellularLocation>
        <location evidence="11">Cell membrane</location>
    </subcellularLocation>
</comment>
<name>A0A512LA10_9PROT</name>
<dbReference type="EMBL" id="BKAD01000028">
    <property type="protein sequence ID" value="GEP31320.1"/>
    <property type="molecule type" value="Genomic_DNA"/>
</dbReference>
<dbReference type="GO" id="GO:0005886">
    <property type="term" value="C:plasma membrane"/>
    <property type="evidence" value="ECO:0007669"/>
    <property type="project" value="UniProtKB-SubCell"/>
</dbReference>
<dbReference type="NCBIfam" id="NF004386">
    <property type="entry name" value="PRK05749.1-2"/>
    <property type="match status" value="1"/>
</dbReference>
<keyword evidence="11" id="KW-0472">Membrane</keyword>
<dbReference type="Pfam" id="PF04413">
    <property type="entry name" value="Glycos_transf_N"/>
    <property type="match status" value="1"/>
</dbReference>
<evidence type="ECO:0000256" key="7">
    <source>
        <dbReference type="ARBA" id="ARBA00031445"/>
    </source>
</evidence>
<dbReference type="InterPro" id="IPR038107">
    <property type="entry name" value="Glycos_transf_N_sf"/>
</dbReference>
<comment type="pathway">
    <text evidence="2 11">Bacterial outer membrane biogenesis; LPS core biosynthesis.</text>
</comment>
<evidence type="ECO:0000259" key="12">
    <source>
        <dbReference type="Pfam" id="PF00534"/>
    </source>
</evidence>
<sequence>MKLFFSRHAYALLLFVAFPYTMLHLLWRARRQPAYLRHWGERFGFYPDRPAQPVIWLHAVSVGETRAAVPLVQALLARYPGYRILLTHTTPTGRATSESLFGERVLRAYLPYDYRFAVRRFVRHFRPAIGLLMETEIWPNLIDACHAGSTPVLLVNARLSARSARRYGWLGALVRSSLGKLAAVVAQTRADADRLSQLGAPHVEVAGNLKFDCAPPPAQIQAGVRLRAQLGKGRPVFVAASTREGEEALVLDALERVALPDLLTLIVPRHPQRFDEVAALLEQRGTIYQRRSAGQPVAAQTAVLLGDSMGELFAYYRAADVAFVGGSLLPFGGQNLIEAAAVGCPVLIGPHTWNFADVARQAVACGAAQRVADVAGLARELKGLLDAPLRRRQMSEAALAFSHAHRGTVQRLMQTLEVYLKPE</sequence>
<feature type="domain" description="Glycosyl transferase family 1" evidence="12">
    <location>
        <begin position="298"/>
        <end position="398"/>
    </location>
</feature>
<dbReference type="InterPro" id="IPR001296">
    <property type="entry name" value="Glyco_trans_1"/>
</dbReference>
<dbReference type="PANTHER" id="PTHR42755:SF1">
    <property type="entry name" value="3-DEOXY-D-MANNO-OCTULOSONIC ACID TRANSFERASE, MITOCHONDRIAL-RELATED"/>
    <property type="match status" value="1"/>
</dbReference>
<evidence type="ECO:0000256" key="10">
    <source>
        <dbReference type="PIRSR" id="PIRSR639901-2"/>
    </source>
</evidence>
<proteinExistence type="inferred from homology"/>
<dbReference type="Gene3D" id="3.40.50.2000">
    <property type="entry name" value="Glycogen Phosphorylase B"/>
    <property type="match status" value="1"/>
</dbReference>
<dbReference type="GO" id="GO:0030313">
    <property type="term" value="C:cell envelope"/>
    <property type="evidence" value="ECO:0007669"/>
    <property type="project" value="UniProtKB-SubCell"/>
</dbReference>
<dbReference type="Gene3D" id="3.40.50.11720">
    <property type="entry name" value="3-Deoxy-D-manno-octulosonic-acid transferase, N-terminal domain"/>
    <property type="match status" value="1"/>
</dbReference>
<dbReference type="GO" id="GO:0043842">
    <property type="term" value="F:Kdo transferase activity"/>
    <property type="evidence" value="ECO:0007669"/>
    <property type="project" value="UniProtKB-EC"/>
</dbReference>
<evidence type="ECO:0000256" key="2">
    <source>
        <dbReference type="ARBA" id="ARBA00004713"/>
    </source>
</evidence>
<evidence type="ECO:0000259" key="13">
    <source>
        <dbReference type="Pfam" id="PF04413"/>
    </source>
</evidence>
<dbReference type="GO" id="GO:0009244">
    <property type="term" value="P:lipopolysaccharide core region biosynthetic process"/>
    <property type="evidence" value="ECO:0007669"/>
    <property type="project" value="UniProtKB-UniRule"/>
</dbReference>
<keyword evidence="11" id="KW-1133">Transmembrane helix</keyword>
<dbReference type="FunFam" id="3.40.50.11720:FF:000001">
    <property type="entry name" value="3-deoxy-D-manno-octulosonic acid transferase"/>
    <property type="match status" value="1"/>
</dbReference>
<dbReference type="AlphaFoldDB" id="A0A512LA10"/>
<feature type="site" description="Transition state stabilizer" evidence="10">
    <location>
        <position position="134"/>
    </location>
</feature>
<dbReference type="UniPathway" id="UPA00958"/>
<reference evidence="14 15" key="1">
    <citation type="submission" date="2019-07" db="EMBL/GenBank/DDBJ databases">
        <title>Whole genome shotgun sequence of Thiobacillus plumbophilus NBRC 107929.</title>
        <authorList>
            <person name="Hosoyama A."/>
            <person name="Uohara A."/>
            <person name="Ohji S."/>
            <person name="Ichikawa N."/>
        </authorList>
    </citation>
    <scope>NUCLEOTIDE SEQUENCE [LARGE SCALE GENOMIC DNA]</scope>
    <source>
        <strain evidence="14 15">NBRC 107929</strain>
    </source>
</reference>
<evidence type="ECO:0000256" key="5">
    <source>
        <dbReference type="ARBA" id="ARBA00022519"/>
    </source>
</evidence>
<evidence type="ECO:0000313" key="14">
    <source>
        <dbReference type="EMBL" id="GEP31320.1"/>
    </source>
</evidence>
<dbReference type="EC" id="2.4.99.12" evidence="3 11"/>
<comment type="catalytic activity">
    <reaction evidence="8 11">
        <text>lipid IVA (E. coli) + CMP-3-deoxy-beta-D-manno-octulosonate = alpha-Kdo-(2-&gt;6)-lipid IVA (E. coli) + CMP + H(+)</text>
        <dbReference type="Rhea" id="RHEA:28066"/>
        <dbReference type="ChEBI" id="CHEBI:15378"/>
        <dbReference type="ChEBI" id="CHEBI:58603"/>
        <dbReference type="ChEBI" id="CHEBI:60364"/>
        <dbReference type="ChEBI" id="CHEBI:60377"/>
        <dbReference type="ChEBI" id="CHEBI:85987"/>
        <dbReference type="EC" id="2.4.99.12"/>
    </reaction>
</comment>
<feature type="domain" description="3-deoxy-D-manno-octulosonic-acid transferase N-terminal" evidence="13">
    <location>
        <begin position="38"/>
        <end position="212"/>
    </location>
</feature>
<feature type="transmembrane region" description="Helical" evidence="11">
    <location>
        <begin position="9"/>
        <end position="27"/>
    </location>
</feature>
<dbReference type="Proteomes" id="UP000321337">
    <property type="component" value="Unassembled WGS sequence"/>
</dbReference>
<dbReference type="InterPro" id="IPR007507">
    <property type="entry name" value="Glycos_transf_N"/>
</dbReference>
<keyword evidence="6 11" id="KW-0808">Transferase</keyword>
<keyword evidence="11" id="KW-0448">Lipopolysaccharide biosynthesis</keyword>
<evidence type="ECO:0000256" key="11">
    <source>
        <dbReference type="RuleBase" id="RU365103"/>
    </source>
</evidence>
<feature type="active site" description="Proton acceptor" evidence="9">
    <location>
        <position position="64"/>
    </location>
</feature>
<evidence type="ECO:0000313" key="15">
    <source>
        <dbReference type="Proteomes" id="UP000321337"/>
    </source>
</evidence>